<dbReference type="EMBL" id="VSRR010115531">
    <property type="protein sequence ID" value="MPC98783.1"/>
    <property type="molecule type" value="Genomic_DNA"/>
</dbReference>
<keyword evidence="3" id="KW-1185">Reference proteome</keyword>
<sequence length="33" mass="3530">MFGVSPRRSGIRIAKLKPSSPGGSLKGKESQSW</sequence>
<protein>
    <submittedName>
        <fullName evidence="2">Uncharacterized protein</fullName>
    </submittedName>
</protein>
<evidence type="ECO:0000256" key="1">
    <source>
        <dbReference type="SAM" id="MobiDB-lite"/>
    </source>
</evidence>
<comment type="caution">
    <text evidence="2">The sequence shown here is derived from an EMBL/GenBank/DDBJ whole genome shotgun (WGS) entry which is preliminary data.</text>
</comment>
<gene>
    <name evidence="2" type="ORF">E2C01_094165</name>
</gene>
<dbReference type="AlphaFoldDB" id="A0A5B7JWF9"/>
<proteinExistence type="predicted"/>
<organism evidence="2 3">
    <name type="scientific">Portunus trituberculatus</name>
    <name type="common">Swimming crab</name>
    <name type="synonym">Neptunus trituberculatus</name>
    <dbReference type="NCBI Taxonomy" id="210409"/>
    <lineage>
        <taxon>Eukaryota</taxon>
        <taxon>Metazoa</taxon>
        <taxon>Ecdysozoa</taxon>
        <taxon>Arthropoda</taxon>
        <taxon>Crustacea</taxon>
        <taxon>Multicrustacea</taxon>
        <taxon>Malacostraca</taxon>
        <taxon>Eumalacostraca</taxon>
        <taxon>Eucarida</taxon>
        <taxon>Decapoda</taxon>
        <taxon>Pleocyemata</taxon>
        <taxon>Brachyura</taxon>
        <taxon>Eubrachyura</taxon>
        <taxon>Portunoidea</taxon>
        <taxon>Portunidae</taxon>
        <taxon>Portuninae</taxon>
        <taxon>Portunus</taxon>
    </lineage>
</organism>
<feature type="region of interest" description="Disordered" evidence="1">
    <location>
        <begin position="1"/>
        <end position="33"/>
    </location>
</feature>
<evidence type="ECO:0000313" key="3">
    <source>
        <dbReference type="Proteomes" id="UP000324222"/>
    </source>
</evidence>
<reference evidence="2 3" key="1">
    <citation type="submission" date="2019-05" db="EMBL/GenBank/DDBJ databases">
        <title>Another draft genome of Portunus trituberculatus and its Hox gene families provides insights of decapod evolution.</title>
        <authorList>
            <person name="Jeong J.-H."/>
            <person name="Song I."/>
            <person name="Kim S."/>
            <person name="Choi T."/>
            <person name="Kim D."/>
            <person name="Ryu S."/>
            <person name="Kim W."/>
        </authorList>
    </citation>
    <scope>NUCLEOTIDE SEQUENCE [LARGE SCALE GENOMIC DNA]</scope>
    <source>
        <tissue evidence="2">Muscle</tissue>
    </source>
</reference>
<evidence type="ECO:0000313" key="2">
    <source>
        <dbReference type="EMBL" id="MPC98783.1"/>
    </source>
</evidence>
<name>A0A5B7JWF9_PORTR</name>
<accession>A0A5B7JWF9</accession>
<dbReference type="Proteomes" id="UP000324222">
    <property type="component" value="Unassembled WGS sequence"/>
</dbReference>